<feature type="coiled-coil region" evidence="1">
    <location>
        <begin position="16"/>
        <end position="43"/>
    </location>
</feature>
<name>A0ABT4LHF1_9PROT</name>
<dbReference type="RefSeq" id="WP_269422725.1">
    <property type="nucleotide sequence ID" value="NZ_JAPWGY010000002.1"/>
</dbReference>
<dbReference type="Proteomes" id="UP001069802">
    <property type="component" value="Unassembled WGS sequence"/>
</dbReference>
<keyword evidence="3" id="KW-1185">Reference proteome</keyword>
<protein>
    <recommendedName>
        <fullName evidence="4">Flagellar FliJ protein</fullName>
    </recommendedName>
</protein>
<evidence type="ECO:0000313" key="2">
    <source>
        <dbReference type="EMBL" id="MCZ4280533.1"/>
    </source>
</evidence>
<dbReference type="EMBL" id="JAPWGY010000002">
    <property type="protein sequence ID" value="MCZ4280533.1"/>
    <property type="molecule type" value="Genomic_DNA"/>
</dbReference>
<evidence type="ECO:0008006" key="4">
    <source>
        <dbReference type="Google" id="ProtNLM"/>
    </source>
</evidence>
<dbReference type="InterPro" id="IPR053716">
    <property type="entry name" value="Flag_assembly_chemotaxis_eff"/>
</dbReference>
<proteinExistence type="predicted"/>
<evidence type="ECO:0000313" key="3">
    <source>
        <dbReference type="Proteomes" id="UP001069802"/>
    </source>
</evidence>
<accession>A0ABT4LHF1</accession>
<organism evidence="2 3">
    <name type="scientific">Kiloniella laminariae</name>
    <dbReference type="NCBI Taxonomy" id="454162"/>
    <lineage>
        <taxon>Bacteria</taxon>
        <taxon>Pseudomonadati</taxon>
        <taxon>Pseudomonadota</taxon>
        <taxon>Alphaproteobacteria</taxon>
        <taxon>Rhodospirillales</taxon>
        <taxon>Kiloniellaceae</taxon>
        <taxon>Kiloniella</taxon>
    </lineage>
</organism>
<comment type="caution">
    <text evidence="2">The sequence shown here is derived from an EMBL/GenBank/DDBJ whole genome shotgun (WGS) entry which is preliminary data.</text>
</comment>
<evidence type="ECO:0000256" key="1">
    <source>
        <dbReference type="SAM" id="Coils"/>
    </source>
</evidence>
<dbReference type="Gene3D" id="1.10.287.1700">
    <property type="match status" value="1"/>
</dbReference>
<sequence length="142" mass="16984">MKTPVDSLVRVSSWKLDEAQQKLSDLQTLEKKLIQDLEKLDRDVQHEQDFATKNPEMAHTYPVYAEAARERRQRIVYSIEEIIGWKDQAQQELQSIYQELKKYEEAQANDIRRQKEVLRKKEQAAFDEMGIQLYRRRKSSEN</sequence>
<keyword evidence="1" id="KW-0175">Coiled coil</keyword>
<reference evidence="2" key="1">
    <citation type="submission" date="2022-12" db="EMBL/GenBank/DDBJ databases">
        <title>Bacterial isolates from different developmental stages of Nematostella vectensis.</title>
        <authorList>
            <person name="Fraune S."/>
        </authorList>
    </citation>
    <scope>NUCLEOTIDE SEQUENCE</scope>
    <source>
        <strain evidence="2">G21630-S1</strain>
    </source>
</reference>
<gene>
    <name evidence="2" type="ORF">O4H49_07075</name>
</gene>